<accession>A0AAN8PF33</accession>
<evidence type="ECO:0000256" key="10">
    <source>
        <dbReference type="PROSITE-ProRule" id="PRU00042"/>
    </source>
</evidence>
<keyword evidence="6" id="KW-0805">Transcription regulation</keyword>
<feature type="compositionally biased region" description="Basic and acidic residues" evidence="11">
    <location>
        <begin position="556"/>
        <end position="588"/>
    </location>
</feature>
<feature type="domain" description="C2H2-type" evidence="12">
    <location>
        <begin position="954"/>
        <end position="982"/>
    </location>
</feature>
<evidence type="ECO:0000256" key="2">
    <source>
        <dbReference type="ARBA" id="ARBA00022723"/>
    </source>
</evidence>
<dbReference type="PROSITE" id="PS00028">
    <property type="entry name" value="ZINC_FINGER_C2H2_1"/>
    <property type="match status" value="12"/>
</dbReference>
<feature type="domain" description="C2H2-type" evidence="12">
    <location>
        <begin position="872"/>
        <end position="900"/>
    </location>
</feature>
<feature type="compositionally biased region" description="Low complexity" evidence="11">
    <location>
        <begin position="669"/>
        <end position="678"/>
    </location>
</feature>
<keyword evidence="7" id="KW-0238">DNA-binding</keyword>
<dbReference type="InterPro" id="IPR013087">
    <property type="entry name" value="Znf_C2H2_type"/>
</dbReference>
<organism evidence="13 14">
    <name type="scientific">Polyplax serrata</name>
    <name type="common">Common mouse louse</name>
    <dbReference type="NCBI Taxonomy" id="468196"/>
    <lineage>
        <taxon>Eukaryota</taxon>
        <taxon>Metazoa</taxon>
        <taxon>Ecdysozoa</taxon>
        <taxon>Arthropoda</taxon>
        <taxon>Hexapoda</taxon>
        <taxon>Insecta</taxon>
        <taxon>Pterygota</taxon>
        <taxon>Neoptera</taxon>
        <taxon>Paraneoptera</taxon>
        <taxon>Psocodea</taxon>
        <taxon>Troctomorpha</taxon>
        <taxon>Phthiraptera</taxon>
        <taxon>Anoplura</taxon>
        <taxon>Polyplacidae</taxon>
        <taxon>Polyplax</taxon>
    </lineage>
</organism>
<comment type="subcellular location">
    <subcellularLocation>
        <location evidence="1">Nucleus</location>
    </subcellularLocation>
</comment>
<feature type="domain" description="C2H2-type" evidence="12">
    <location>
        <begin position="440"/>
        <end position="468"/>
    </location>
</feature>
<proteinExistence type="predicted"/>
<keyword evidence="2" id="KW-0479">Metal-binding</keyword>
<dbReference type="Gene3D" id="3.30.160.60">
    <property type="entry name" value="Classic Zinc Finger"/>
    <property type="match status" value="9"/>
</dbReference>
<dbReference type="GO" id="GO:0005634">
    <property type="term" value="C:nucleus"/>
    <property type="evidence" value="ECO:0007669"/>
    <property type="project" value="UniProtKB-SubCell"/>
</dbReference>
<keyword evidence="3" id="KW-0677">Repeat</keyword>
<evidence type="ECO:0000256" key="8">
    <source>
        <dbReference type="ARBA" id="ARBA00023163"/>
    </source>
</evidence>
<comment type="caution">
    <text evidence="13">The sequence shown here is derived from an EMBL/GenBank/DDBJ whole genome shotgun (WGS) entry which is preliminary data.</text>
</comment>
<dbReference type="Proteomes" id="UP001372834">
    <property type="component" value="Unassembled WGS sequence"/>
</dbReference>
<evidence type="ECO:0000256" key="7">
    <source>
        <dbReference type="ARBA" id="ARBA00023125"/>
    </source>
</evidence>
<feature type="region of interest" description="Disordered" evidence="11">
    <location>
        <begin position="551"/>
        <end position="603"/>
    </location>
</feature>
<feature type="domain" description="C2H2-type" evidence="12">
    <location>
        <begin position="1021"/>
        <end position="1048"/>
    </location>
</feature>
<evidence type="ECO:0000256" key="9">
    <source>
        <dbReference type="ARBA" id="ARBA00023242"/>
    </source>
</evidence>
<dbReference type="FunFam" id="3.30.160.60:FF:000446">
    <property type="entry name" value="Zinc finger protein"/>
    <property type="match status" value="1"/>
</dbReference>
<feature type="domain" description="C2H2-type" evidence="12">
    <location>
        <begin position="790"/>
        <end position="817"/>
    </location>
</feature>
<feature type="region of interest" description="Disordered" evidence="11">
    <location>
        <begin position="640"/>
        <end position="687"/>
    </location>
</feature>
<dbReference type="SMART" id="SM00355">
    <property type="entry name" value="ZnF_C2H2"/>
    <property type="match status" value="22"/>
</dbReference>
<dbReference type="Pfam" id="PF13894">
    <property type="entry name" value="zf-C2H2_4"/>
    <property type="match status" value="1"/>
</dbReference>
<feature type="domain" description="C2H2-type" evidence="12">
    <location>
        <begin position="987"/>
        <end position="1014"/>
    </location>
</feature>
<evidence type="ECO:0000313" key="13">
    <source>
        <dbReference type="EMBL" id="KAK6626204.1"/>
    </source>
</evidence>
<feature type="domain" description="C2H2-type" evidence="12">
    <location>
        <begin position="927"/>
        <end position="954"/>
    </location>
</feature>
<dbReference type="InterPro" id="IPR036236">
    <property type="entry name" value="Znf_C2H2_sf"/>
</dbReference>
<evidence type="ECO:0000256" key="6">
    <source>
        <dbReference type="ARBA" id="ARBA00023015"/>
    </source>
</evidence>
<feature type="region of interest" description="Disordered" evidence="11">
    <location>
        <begin position="289"/>
        <end position="308"/>
    </location>
</feature>
<evidence type="ECO:0000256" key="11">
    <source>
        <dbReference type="SAM" id="MobiDB-lite"/>
    </source>
</evidence>
<evidence type="ECO:0000256" key="1">
    <source>
        <dbReference type="ARBA" id="ARBA00004123"/>
    </source>
</evidence>
<dbReference type="AlphaFoldDB" id="A0AAN8PF33"/>
<sequence length="1129" mass="132401">MSILIMKRHANSDWNEEKKILKPVLNTKNETFQSLPLNTVPYQDINLRYSLINMEHNIQIMENSQLKEKSCRLRTQSSFADIAEFKHQENRKRLSKQRGKKMDNLENRNIVNYECSICKIKFLPYETMEKSETECVFVCAICKKIFPDKHKTTEHLIQHENEKTVCLRCDKVMPQIQPRETKTMYTCDICKKRFIHMKTLRRHIRAHMENLSSDSQNFDKQRDCTKKSTTCHICNKTFVTLTRMNVHISRQHGIVFKPESLLASHNIKENCTEENEICSKFHQEFSVHKSHLDTKEDSEGKESSQSKEDSLEKLDYECNKCEEKFLNLIKPQAHIVKTHEQVKYQCEKCDRAFLCQKDLEAHVEKENCLEEVTCTCQVCGKGFAKLDCLKKHQHEHTNVTFKCKFCYCPFMREKSYIRHIQKMNCSKNARKSKLMEFNFRKCRICQVEYDNEAFLLAHFKEHHKNEEPHQCFCCDSRLPTFRDLQMHIHDHDVKKYTCHLCGKPYTSQEGFRKHRLKHKGAEFKCKFCESEFLNESRFKFHEKTCRKNPEMGYDPILDKPKKKDETPKHSRQLHWESRIIVKRLRGDPKSGQPDIQTSARPNESSLALVFFDESDSEPNNERGWFDNYYKTEEDEIAFGLRKADGTPREPQSNDDMMQNNKKSSAEPIESSSGTSESSSSEEDESLVDELPIDYNPKKCRLCLVTYDQEYELLHHFIKVHPTEMAHKCPICNSQSPLFAQLKEHMKIHGIGMNIFYCDNCSKKFKSEKKMRSHNLKCKASAIGEEKTHSERCKRCGKKFNTKFGYRRHRRLCKVKKKLVKKTKQCLGVAQIADTGVAQEADKHSQESTNPSLIKSTEEGKAIQVVEPPMDSFPCRLCEKKFQYERGIVMHFKSSHPGHKPLVCHVCNMHLADKLKEHLKTHGIGEEFICELCGKRFNQKFLSKIHEMWHEGIEYKCNNCKQKFLNKEKMDKHVRENRCSNRQSLMRLPCLICGKSCRSKFGLNQHYITHTPKELRPVKNRMNCEYCGKWFQSNNGLQRHRRIHTGERPFCCRFCPKAFAQEGNCKVHEKIHTGEARRRNKKTQIPHVKQAIQVVAQQTVVPVQPPTTSPYPGHLTVYMYDGINSNAAVH</sequence>
<feature type="domain" description="C2H2-type" evidence="12">
    <location>
        <begin position="374"/>
        <end position="398"/>
    </location>
</feature>
<dbReference type="FunFam" id="3.30.160.60:FF:000965">
    <property type="entry name" value="Neurotrophin receptor-interacting factor homolog"/>
    <property type="match status" value="1"/>
</dbReference>
<evidence type="ECO:0000259" key="12">
    <source>
        <dbReference type="PROSITE" id="PS50157"/>
    </source>
</evidence>
<gene>
    <name evidence="13" type="ORF">RUM43_006510</name>
</gene>
<evidence type="ECO:0000256" key="5">
    <source>
        <dbReference type="ARBA" id="ARBA00022833"/>
    </source>
</evidence>
<feature type="domain" description="C2H2-type" evidence="12">
    <location>
        <begin position="185"/>
        <end position="212"/>
    </location>
</feature>
<evidence type="ECO:0000256" key="4">
    <source>
        <dbReference type="ARBA" id="ARBA00022771"/>
    </source>
</evidence>
<dbReference type="GO" id="GO:0008270">
    <property type="term" value="F:zinc ion binding"/>
    <property type="evidence" value="ECO:0007669"/>
    <property type="project" value="UniProtKB-KW"/>
</dbReference>
<keyword evidence="9" id="KW-0539">Nucleus</keyword>
<protein>
    <recommendedName>
        <fullName evidence="12">C2H2-type domain-containing protein</fullName>
    </recommendedName>
</protein>
<dbReference type="PROSITE" id="PS50157">
    <property type="entry name" value="ZINC_FINGER_C2H2_2"/>
    <property type="match status" value="12"/>
</dbReference>
<evidence type="ECO:0000256" key="3">
    <source>
        <dbReference type="ARBA" id="ARBA00022737"/>
    </source>
</evidence>
<dbReference type="Pfam" id="PF00096">
    <property type="entry name" value="zf-C2H2"/>
    <property type="match status" value="2"/>
</dbReference>
<evidence type="ECO:0000313" key="14">
    <source>
        <dbReference type="Proteomes" id="UP001372834"/>
    </source>
</evidence>
<feature type="compositionally biased region" description="Polar residues" evidence="11">
    <location>
        <begin position="649"/>
        <end position="662"/>
    </location>
</feature>
<dbReference type="SUPFAM" id="SSF57667">
    <property type="entry name" value="beta-beta-alpha zinc fingers"/>
    <property type="match status" value="8"/>
</dbReference>
<keyword evidence="4 10" id="KW-0863">Zinc-finger</keyword>
<keyword evidence="5" id="KW-0862">Zinc</keyword>
<keyword evidence="8" id="KW-0804">Transcription</keyword>
<feature type="domain" description="C2H2-type" evidence="12">
    <location>
        <begin position="496"/>
        <end position="523"/>
    </location>
</feature>
<feature type="domain" description="C2H2-type" evidence="12">
    <location>
        <begin position="137"/>
        <end position="164"/>
    </location>
</feature>
<feature type="compositionally biased region" description="Polar residues" evidence="11">
    <location>
        <begin position="593"/>
        <end position="603"/>
    </location>
</feature>
<reference evidence="13 14" key="1">
    <citation type="submission" date="2023-10" db="EMBL/GenBank/DDBJ databases">
        <title>Genomes of two closely related lineages of the louse Polyplax serrata with different host specificities.</title>
        <authorList>
            <person name="Martinu J."/>
            <person name="Tarabai H."/>
            <person name="Stefka J."/>
            <person name="Hypsa V."/>
        </authorList>
    </citation>
    <scope>NUCLEOTIDE SEQUENCE [LARGE SCALE GENOMIC DNA]</scope>
    <source>
        <strain evidence="13">HR10_N</strain>
    </source>
</reference>
<dbReference type="GO" id="GO:0003677">
    <property type="term" value="F:DNA binding"/>
    <property type="evidence" value="ECO:0007669"/>
    <property type="project" value="UniProtKB-KW"/>
</dbReference>
<dbReference type="PANTHER" id="PTHR24379:SF127">
    <property type="entry name" value="BLOODY FINGERS-RELATED"/>
    <property type="match status" value="1"/>
</dbReference>
<feature type="domain" description="C2H2-type" evidence="12">
    <location>
        <begin position="1049"/>
        <end position="1076"/>
    </location>
</feature>
<dbReference type="EMBL" id="JAWJWE010000037">
    <property type="protein sequence ID" value="KAK6626204.1"/>
    <property type="molecule type" value="Genomic_DNA"/>
</dbReference>
<dbReference type="PANTHER" id="PTHR24379">
    <property type="entry name" value="KRAB AND ZINC FINGER DOMAIN-CONTAINING"/>
    <property type="match status" value="1"/>
</dbReference>
<name>A0AAN8PF33_POLSC</name>